<dbReference type="GO" id="GO:0003677">
    <property type="term" value="F:DNA binding"/>
    <property type="evidence" value="ECO:0007669"/>
    <property type="project" value="UniProtKB-KW"/>
</dbReference>
<evidence type="ECO:0000256" key="13">
    <source>
        <dbReference type="ARBA" id="ARBA00023306"/>
    </source>
</evidence>
<keyword evidence="11" id="KW-0238">DNA-binding</keyword>
<evidence type="ECO:0000256" key="11">
    <source>
        <dbReference type="ARBA" id="ARBA00023125"/>
    </source>
</evidence>
<dbReference type="GO" id="GO:0005524">
    <property type="term" value="F:ATP binding"/>
    <property type="evidence" value="ECO:0007669"/>
    <property type="project" value="UniProtKB-UniRule"/>
</dbReference>
<dbReference type="InterPro" id="IPR002543">
    <property type="entry name" value="FtsK_dom"/>
</dbReference>
<dbReference type="PANTHER" id="PTHR22683:SF41">
    <property type="entry name" value="DNA TRANSLOCASE FTSK"/>
    <property type="match status" value="1"/>
</dbReference>
<dbReference type="GO" id="GO:0051301">
    <property type="term" value="P:cell division"/>
    <property type="evidence" value="ECO:0007669"/>
    <property type="project" value="UniProtKB-KW"/>
</dbReference>
<evidence type="ECO:0000256" key="12">
    <source>
        <dbReference type="ARBA" id="ARBA00023136"/>
    </source>
</evidence>
<evidence type="ECO:0000256" key="15">
    <source>
        <dbReference type="ARBA" id="ARBA00025923"/>
    </source>
</evidence>
<keyword evidence="4" id="KW-1003">Cell membrane</keyword>
<evidence type="ECO:0000259" key="18">
    <source>
        <dbReference type="PROSITE" id="PS50901"/>
    </source>
</evidence>
<evidence type="ECO:0000256" key="16">
    <source>
        <dbReference type="PROSITE-ProRule" id="PRU00289"/>
    </source>
</evidence>
<comment type="function">
    <text evidence="14">Essential cell division protein that coordinates cell division and chromosome segregation. The N-terminus is involved in assembly of the cell-division machinery. The C-terminus functions as a DNA motor that moves dsDNA in an ATP-dependent manner towards the dif recombination site, which is located within the replication terminus region. Translocation stops specifically at Xer-dif sites, where FtsK interacts with the Xer recombinase, allowing activation of chromosome unlinking by recombination. FtsK orienting polar sequences (KOPS) guide the direction of DNA translocation. FtsK can remove proteins from DNA as it translocates, but translocation stops specifically at XerCD-dif site, thereby preventing removal of XerC and XerD from dif.</text>
</comment>
<keyword evidence="12 17" id="KW-0472">Membrane</keyword>
<keyword evidence="6 17" id="KW-0812">Transmembrane</keyword>
<comment type="subunit">
    <text evidence="15">Homohexamer. Forms a ring that surrounds DNA.</text>
</comment>
<dbReference type="InterPro" id="IPR027417">
    <property type="entry name" value="P-loop_NTPase"/>
</dbReference>
<evidence type="ECO:0000256" key="6">
    <source>
        <dbReference type="ARBA" id="ARBA00022692"/>
    </source>
</evidence>
<evidence type="ECO:0000313" key="19">
    <source>
        <dbReference type="EMBL" id="APG63259.1"/>
    </source>
</evidence>
<keyword evidence="5 19" id="KW-0132">Cell division</keyword>
<feature type="transmembrane region" description="Helical" evidence="17">
    <location>
        <begin position="111"/>
        <end position="128"/>
    </location>
</feature>
<evidence type="ECO:0000256" key="1">
    <source>
        <dbReference type="ARBA" id="ARBA00004651"/>
    </source>
</evidence>
<gene>
    <name evidence="19" type="ORF">LPB140_11220</name>
</gene>
<dbReference type="STRING" id="1913578.LPB140_11220"/>
<dbReference type="SUPFAM" id="SSF52540">
    <property type="entry name" value="P-loop containing nucleoside triphosphate hydrolases"/>
    <property type="match status" value="1"/>
</dbReference>
<protein>
    <recommendedName>
        <fullName evidence="3">DNA translocase FtsK</fullName>
    </recommendedName>
</protein>
<dbReference type="InterPro" id="IPR018541">
    <property type="entry name" value="Ftsk_gamma"/>
</dbReference>
<dbReference type="InterPro" id="IPR036390">
    <property type="entry name" value="WH_DNA-bd_sf"/>
</dbReference>
<dbReference type="Gene3D" id="3.40.50.300">
    <property type="entry name" value="P-loop containing nucleotide triphosphate hydrolases"/>
    <property type="match status" value="1"/>
</dbReference>
<dbReference type="Gene3D" id="3.30.980.40">
    <property type="match status" value="1"/>
</dbReference>
<evidence type="ECO:0000256" key="3">
    <source>
        <dbReference type="ARBA" id="ARBA00020887"/>
    </source>
</evidence>
<evidence type="ECO:0000313" key="20">
    <source>
        <dbReference type="Proteomes" id="UP000242561"/>
    </source>
</evidence>
<organism evidence="19 20">
    <name type="scientific">Sphingorhabdus lutea</name>
    <dbReference type="NCBI Taxonomy" id="1913578"/>
    <lineage>
        <taxon>Bacteria</taxon>
        <taxon>Pseudomonadati</taxon>
        <taxon>Pseudomonadota</taxon>
        <taxon>Alphaproteobacteria</taxon>
        <taxon>Sphingomonadales</taxon>
        <taxon>Sphingomonadaceae</taxon>
        <taxon>Sphingorhabdus</taxon>
    </lineage>
</organism>
<dbReference type="Pfam" id="PF13491">
    <property type="entry name" value="FtsK_4TM"/>
    <property type="match status" value="1"/>
</dbReference>
<dbReference type="Pfam" id="PF17854">
    <property type="entry name" value="FtsK_alpha"/>
    <property type="match status" value="1"/>
</dbReference>
<evidence type="ECO:0000256" key="17">
    <source>
        <dbReference type="SAM" id="Phobius"/>
    </source>
</evidence>
<dbReference type="CDD" id="cd01127">
    <property type="entry name" value="TrwB_TraG_TraD_VirD4"/>
    <property type="match status" value="1"/>
</dbReference>
<feature type="binding site" evidence="16">
    <location>
        <begin position="434"/>
        <end position="441"/>
    </location>
    <ligand>
        <name>ATP</name>
        <dbReference type="ChEBI" id="CHEBI:30616"/>
    </ligand>
</feature>
<dbReference type="SUPFAM" id="SSF46785">
    <property type="entry name" value="Winged helix' DNA-binding domain"/>
    <property type="match status" value="1"/>
</dbReference>
<evidence type="ECO:0000256" key="9">
    <source>
        <dbReference type="ARBA" id="ARBA00022840"/>
    </source>
</evidence>
<evidence type="ECO:0000256" key="5">
    <source>
        <dbReference type="ARBA" id="ARBA00022618"/>
    </source>
</evidence>
<evidence type="ECO:0000256" key="8">
    <source>
        <dbReference type="ARBA" id="ARBA00022829"/>
    </source>
</evidence>
<comment type="subcellular location">
    <subcellularLocation>
        <location evidence="1">Cell membrane</location>
        <topology evidence="1">Multi-pass membrane protein</topology>
    </subcellularLocation>
</comment>
<dbReference type="PROSITE" id="PS50901">
    <property type="entry name" value="FTSK"/>
    <property type="match status" value="1"/>
</dbReference>
<comment type="similarity">
    <text evidence="2">Belongs to the FtsK/SpoIIIE/SftA family.</text>
</comment>
<dbReference type="InterPro" id="IPR025199">
    <property type="entry name" value="FtsK_4TM"/>
</dbReference>
<proteinExistence type="inferred from homology"/>
<dbReference type="RefSeq" id="WP_072559910.1">
    <property type="nucleotide sequence ID" value="NZ_CP018154.1"/>
</dbReference>
<dbReference type="SMART" id="SM00843">
    <property type="entry name" value="Ftsk_gamma"/>
    <property type="match status" value="1"/>
</dbReference>
<evidence type="ECO:0000256" key="10">
    <source>
        <dbReference type="ARBA" id="ARBA00022989"/>
    </source>
</evidence>
<dbReference type="EMBL" id="CP018154">
    <property type="protein sequence ID" value="APG63259.1"/>
    <property type="molecule type" value="Genomic_DNA"/>
</dbReference>
<dbReference type="Gene3D" id="1.10.10.10">
    <property type="entry name" value="Winged helix-like DNA-binding domain superfamily/Winged helix DNA-binding domain"/>
    <property type="match status" value="1"/>
</dbReference>
<evidence type="ECO:0000256" key="4">
    <source>
        <dbReference type="ARBA" id="ARBA00022475"/>
    </source>
</evidence>
<dbReference type="GO" id="GO:0005886">
    <property type="term" value="C:plasma membrane"/>
    <property type="evidence" value="ECO:0007669"/>
    <property type="project" value="UniProtKB-SubCell"/>
</dbReference>
<feature type="transmembrane region" description="Helical" evidence="17">
    <location>
        <begin position="25"/>
        <end position="46"/>
    </location>
</feature>
<keyword evidence="13" id="KW-0131">Cell cycle</keyword>
<dbReference type="Proteomes" id="UP000242561">
    <property type="component" value="Chromosome"/>
</dbReference>
<dbReference type="Pfam" id="PF09397">
    <property type="entry name" value="FtsK_gamma"/>
    <property type="match status" value="1"/>
</dbReference>
<feature type="domain" description="FtsK" evidence="18">
    <location>
        <begin position="417"/>
        <end position="636"/>
    </location>
</feature>
<keyword evidence="8" id="KW-0159">Chromosome partition</keyword>
<dbReference type="PANTHER" id="PTHR22683">
    <property type="entry name" value="SPORULATION PROTEIN RELATED"/>
    <property type="match status" value="1"/>
</dbReference>
<dbReference type="InterPro" id="IPR050206">
    <property type="entry name" value="FtsK/SpoIIIE/SftA"/>
</dbReference>
<feature type="transmembrane region" description="Helical" evidence="17">
    <location>
        <begin position="166"/>
        <end position="187"/>
    </location>
</feature>
<keyword evidence="7 16" id="KW-0547">Nucleotide-binding</keyword>
<keyword evidence="9 16" id="KW-0067">ATP-binding</keyword>
<dbReference type="Pfam" id="PF01580">
    <property type="entry name" value="FtsK_SpoIIIE"/>
    <property type="match status" value="1"/>
</dbReference>
<dbReference type="InterPro" id="IPR036388">
    <property type="entry name" value="WH-like_DNA-bd_sf"/>
</dbReference>
<dbReference type="OrthoDB" id="9807790at2"/>
<feature type="transmembrane region" description="Helical" evidence="17">
    <location>
        <begin position="75"/>
        <end position="99"/>
    </location>
</feature>
<feature type="transmembrane region" description="Helical" evidence="17">
    <location>
        <begin position="140"/>
        <end position="159"/>
    </location>
</feature>
<accession>A0A1L3JDT3</accession>
<keyword evidence="10 17" id="KW-1133">Transmembrane helix</keyword>
<sequence>MATSNRPNSDDWQEILRQSILRSSALIGAAMLAIFAIIFALSILSYDSGDSAFNSAAAGATSNWMGQFGAYLSDAALFIFGLPSILFIPLLLIFANRLWRNIPQQAWKGQLLILILALLFIGFGLSWWQQGSDVALPAGWGGIAGLLSAKAGAALLTYVGAGAQNIVRFIAIAAGLLGGLTLGVRALRLDKPLWQSISMPSIPTMPNINMPKLPSLKNGDAKGNGDKIDIVEPSKAAAKSAPRAKVVKDDRPPPEISDRALPTQQAAFSTGARQGDFFGNYTLPSVDLLEPTAPSNTKKLDKAALERNARLLESVLDDFSVKGQIKAVRPGPVVTMYELEPAPGIKASRVIQLAEDIARNMSALSARVSTIAGRTVMGIELPNADREMVGLHEMIGSDAFAQQNGQLPIILGKNISGDPVIADLAPMPHLLIAGTTGSGKSVGLNTMILSLLYRLNPDECRMIMIDPKMLELSIYDNIPHLLSPVVTEPAKAVRALKWAVEQMEERYRMMSGLSVRNLANFNEKVRAAKAKGAPLGRRVQVGYDPATGQPQYEEESLEYSVMPQIVVIVDELADLMMTAGKEVEFLIQRLAQKARAAGIHLIMATQRPSVDVITGVIKANLPTRISFHVTSKIDSRTILGDQGAEQLLGKGDMLYMAGGKGLTRIHGPFVSDDEVRAVADHWRGQGQPEYIQAVTEEPAEGSYALDGISPSNPEDEQYAQACQIVLESQKASTSWVQRQMRIGYNSAARLIDRMEEDGIVSAPNHIGRREVLRDQNGQAL</sequence>
<name>A0A1L3JDT3_9SPHN</name>
<dbReference type="InterPro" id="IPR041027">
    <property type="entry name" value="FtsK_alpha"/>
</dbReference>
<dbReference type="GO" id="GO:0007059">
    <property type="term" value="P:chromosome segregation"/>
    <property type="evidence" value="ECO:0007669"/>
    <property type="project" value="UniProtKB-KW"/>
</dbReference>
<evidence type="ECO:0000256" key="2">
    <source>
        <dbReference type="ARBA" id="ARBA00006474"/>
    </source>
</evidence>
<evidence type="ECO:0000256" key="7">
    <source>
        <dbReference type="ARBA" id="ARBA00022741"/>
    </source>
</evidence>
<keyword evidence="20" id="KW-1185">Reference proteome</keyword>
<dbReference type="KEGG" id="sphl:LPB140_11220"/>
<reference evidence="19 20" key="1">
    <citation type="submission" date="2016-11" db="EMBL/GenBank/DDBJ databases">
        <title>Sphingorhabdus sp. LPB0140, isolated from marine environment.</title>
        <authorList>
            <person name="Kim E."/>
            <person name="Yi H."/>
        </authorList>
    </citation>
    <scope>NUCLEOTIDE SEQUENCE [LARGE SCALE GENOMIC DNA]</scope>
    <source>
        <strain evidence="19 20">LPB0140</strain>
    </source>
</reference>
<evidence type="ECO:0000256" key="14">
    <source>
        <dbReference type="ARBA" id="ARBA00024784"/>
    </source>
</evidence>
<dbReference type="AlphaFoldDB" id="A0A1L3JDT3"/>